<proteinExistence type="predicted"/>
<feature type="chain" id="PRO_5029466797" description="Outer membrane protein beta-barrel domain-containing protein" evidence="1">
    <location>
        <begin position="26"/>
        <end position="181"/>
    </location>
</feature>
<evidence type="ECO:0000313" key="3">
    <source>
        <dbReference type="Proteomes" id="UP000441336"/>
    </source>
</evidence>
<comment type="caution">
    <text evidence="2">The sequence shown here is derived from an EMBL/GenBank/DDBJ whole genome shotgun (WGS) entry which is preliminary data.</text>
</comment>
<accession>A0A7K1TGN6</accession>
<evidence type="ECO:0008006" key="4">
    <source>
        <dbReference type="Google" id="ProtNLM"/>
    </source>
</evidence>
<evidence type="ECO:0000313" key="2">
    <source>
        <dbReference type="EMBL" id="MVN77544.1"/>
    </source>
</evidence>
<feature type="signal peptide" evidence="1">
    <location>
        <begin position="1"/>
        <end position="25"/>
    </location>
</feature>
<evidence type="ECO:0000256" key="1">
    <source>
        <dbReference type="SAM" id="SignalP"/>
    </source>
</evidence>
<organism evidence="2 3">
    <name type="scientific">Hymenobacter ginkgonis</name>
    <dbReference type="NCBI Taxonomy" id="2682976"/>
    <lineage>
        <taxon>Bacteria</taxon>
        <taxon>Pseudomonadati</taxon>
        <taxon>Bacteroidota</taxon>
        <taxon>Cytophagia</taxon>
        <taxon>Cytophagales</taxon>
        <taxon>Hymenobacteraceae</taxon>
        <taxon>Hymenobacter</taxon>
    </lineage>
</organism>
<keyword evidence="1" id="KW-0732">Signal</keyword>
<reference evidence="2 3" key="1">
    <citation type="submission" date="2019-12" db="EMBL/GenBank/DDBJ databases">
        <title>Hymenobacter sp. HMF4947 Genome sequencing and assembly.</title>
        <authorList>
            <person name="Kang H."/>
            <person name="Cha I."/>
            <person name="Kim H."/>
            <person name="Joh K."/>
        </authorList>
    </citation>
    <scope>NUCLEOTIDE SEQUENCE [LARGE SCALE GENOMIC DNA]</scope>
    <source>
        <strain evidence="2 3">HMF4947</strain>
    </source>
</reference>
<dbReference type="EMBL" id="WQKZ01000003">
    <property type="protein sequence ID" value="MVN77544.1"/>
    <property type="molecule type" value="Genomic_DNA"/>
</dbReference>
<keyword evidence="3" id="KW-1185">Reference proteome</keyword>
<sequence length="181" mass="19430">MKSAILGGCYTLLGGGMLAAPPARAQEMPAGKGPVFMAELGQGFNRSSGGNTLYLATLQVAPQWTVVPERLRLGPVVGVFYPGTRVGALAGGRATLKVIEGQKFLLASSFHVHLLGEYLPAVWTHSDTWRQWVGVGIGLETSSLLGVAFKVHRDFQTPTTYGQFTLALNLRYKAFQPPTNI</sequence>
<name>A0A7K1TGN6_9BACT</name>
<gene>
    <name evidence="2" type="ORF">GO988_14505</name>
</gene>
<protein>
    <recommendedName>
        <fullName evidence="4">Outer membrane protein beta-barrel domain-containing protein</fullName>
    </recommendedName>
</protein>
<dbReference type="Proteomes" id="UP000441336">
    <property type="component" value="Unassembled WGS sequence"/>
</dbReference>
<dbReference type="RefSeq" id="WP_157566670.1">
    <property type="nucleotide sequence ID" value="NZ_WQKZ01000003.1"/>
</dbReference>
<dbReference type="AlphaFoldDB" id="A0A7K1TGN6"/>